<evidence type="ECO:0000259" key="1">
    <source>
        <dbReference type="SMART" id="SM00960"/>
    </source>
</evidence>
<evidence type="ECO:0000313" key="3">
    <source>
        <dbReference type="Proteomes" id="UP000471293"/>
    </source>
</evidence>
<protein>
    <submittedName>
        <fullName evidence="2">Roadblock/LC7 domain-containing protein</fullName>
    </submittedName>
</protein>
<dbReference type="PANTHER" id="PTHR36222:SF1">
    <property type="entry name" value="SERINE PROTEASE INHIBITOR RV3364C"/>
    <property type="match status" value="1"/>
</dbReference>
<dbReference type="InterPro" id="IPR053141">
    <property type="entry name" value="Mycobact_SerProt_Inhib_Rv3364c"/>
</dbReference>
<reference evidence="2 3" key="1">
    <citation type="submission" date="2020-01" db="EMBL/GenBank/DDBJ databases">
        <title>Insect and environment-associated Actinomycetes.</title>
        <authorList>
            <person name="Currrie C."/>
            <person name="Chevrette M."/>
            <person name="Carlson C."/>
            <person name="Stubbendieck R."/>
            <person name="Wendt-Pienkowski E."/>
        </authorList>
    </citation>
    <scope>NUCLEOTIDE SEQUENCE [LARGE SCALE GENOMIC DNA]</scope>
    <source>
        <strain evidence="2 3">SID11342</strain>
    </source>
</reference>
<evidence type="ECO:0000313" key="2">
    <source>
        <dbReference type="EMBL" id="NEA20674.1"/>
    </source>
</evidence>
<dbReference type="RefSeq" id="WP_164350586.1">
    <property type="nucleotide sequence ID" value="NZ_JAAGLQ010000746.1"/>
</dbReference>
<dbReference type="SUPFAM" id="SSF103196">
    <property type="entry name" value="Roadblock/LC7 domain"/>
    <property type="match status" value="1"/>
</dbReference>
<dbReference type="Proteomes" id="UP000471293">
    <property type="component" value="Unassembled WGS sequence"/>
</dbReference>
<dbReference type="AlphaFoldDB" id="A0A6N9UA91"/>
<dbReference type="SMART" id="SM00960">
    <property type="entry name" value="Robl_LC7"/>
    <property type="match status" value="1"/>
</dbReference>
<feature type="domain" description="Roadblock/LAMTOR2" evidence="1">
    <location>
        <begin position="10"/>
        <end position="101"/>
    </location>
</feature>
<sequence length="135" mass="14214">MSTPAAADLSWILNELAAFPHGRHALLLSADGLRTAASKDVGRDLADRIAASASGLQSLSRQAAALVAQDDTPWQQTMMQYKDGFLFLIAAGRGSYLVASAGPDVDVLVFSDEMARAVRRLGEVMGVAPRSDVVG</sequence>
<organism evidence="2 3">
    <name type="scientific">Streptomyces halstedii</name>
    <dbReference type="NCBI Taxonomy" id="1944"/>
    <lineage>
        <taxon>Bacteria</taxon>
        <taxon>Bacillati</taxon>
        <taxon>Actinomycetota</taxon>
        <taxon>Actinomycetes</taxon>
        <taxon>Kitasatosporales</taxon>
        <taxon>Streptomycetaceae</taxon>
        <taxon>Streptomyces</taxon>
    </lineage>
</organism>
<dbReference type="InterPro" id="IPR004942">
    <property type="entry name" value="Roadblock/LAMTOR2_dom"/>
</dbReference>
<dbReference type="Pfam" id="PF03259">
    <property type="entry name" value="Robl_LC7"/>
    <property type="match status" value="1"/>
</dbReference>
<dbReference type="EMBL" id="JAAGLQ010000746">
    <property type="protein sequence ID" value="NEA20674.1"/>
    <property type="molecule type" value="Genomic_DNA"/>
</dbReference>
<proteinExistence type="predicted"/>
<gene>
    <name evidence="2" type="ORF">G3I29_35600</name>
</gene>
<name>A0A6N9UA91_STRHA</name>
<accession>A0A6N9UA91</accession>
<dbReference type="Gene3D" id="3.30.450.30">
    <property type="entry name" value="Dynein light chain 2a, cytoplasmic"/>
    <property type="match status" value="1"/>
</dbReference>
<dbReference type="PANTHER" id="PTHR36222">
    <property type="entry name" value="SERINE PROTEASE INHIBITOR RV3364C"/>
    <property type="match status" value="1"/>
</dbReference>
<comment type="caution">
    <text evidence="2">The sequence shown here is derived from an EMBL/GenBank/DDBJ whole genome shotgun (WGS) entry which is preliminary data.</text>
</comment>